<dbReference type="PANTHER" id="PTHR11063:SF8">
    <property type="entry name" value="DELTA-1-PYRROLINE-5-CARBOXYLATE SYNTHASE"/>
    <property type="match status" value="1"/>
</dbReference>
<feature type="domain" description="Aldehyde dehydrogenase" evidence="8">
    <location>
        <begin position="313"/>
        <end position="377"/>
    </location>
</feature>
<organism evidence="9 10">
    <name type="scientific">Azotobacter chroococcum</name>
    <dbReference type="NCBI Taxonomy" id="353"/>
    <lineage>
        <taxon>Bacteria</taxon>
        <taxon>Pseudomonadati</taxon>
        <taxon>Pseudomonadota</taxon>
        <taxon>Gammaproteobacteria</taxon>
        <taxon>Pseudomonadales</taxon>
        <taxon>Pseudomonadaceae</taxon>
        <taxon>Azotobacter</taxon>
    </lineage>
</organism>
<dbReference type="RefSeq" id="WP_131340327.1">
    <property type="nucleotide sequence ID" value="NZ_JAAPAP010000001.1"/>
</dbReference>
<dbReference type="Proteomes" id="UP000736384">
    <property type="component" value="Unassembled WGS sequence"/>
</dbReference>
<evidence type="ECO:0000256" key="4">
    <source>
        <dbReference type="ARBA" id="ARBA00022857"/>
    </source>
</evidence>
<dbReference type="Gene3D" id="3.40.605.10">
    <property type="entry name" value="Aldehyde Dehydrogenase, Chain A, domain 1"/>
    <property type="match status" value="1"/>
</dbReference>
<dbReference type="Pfam" id="PF00171">
    <property type="entry name" value="Aldedh"/>
    <property type="match status" value="2"/>
</dbReference>
<dbReference type="PIRSF" id="PIRSF000151">
    <property type="entry name" value="GPR"/>
    <property type="match status" value="1"/>
</dbReference>
<dbReference type="HAMAP" id="MF_00412">
    <property type="entry name" value="ProA"/>
    <property type="match status" value="1"/>
</dbReference>
<dbReference type="InterPro" id="IPR016161">
    <property type="entry name" value="Ald_DH/histidinol_DH"/>
</dbReference>
<gene>
    <name evidence="7" type="primary">proA</name>
    <name evidence="9" type="ORF">HA520_01160</name>
</gene>
<dbReference type="GO" id="GO:0004350">
    <property type="term" value="F:glutamate-5-semialdehyde dehydrogenase activity"/>
    <property type="evidence" value="ECO:0007669"/>
    <property type="project" value="UniProtKB-UniRule"/>
</dbReference>
<evidence type="ECO:0000313" key="10">
    <source>
        <dbReference type="Proteomes" id="UP000736384"/>
    </source>
</evidence>
<dbReference type="InterPro" id="IPR012134">
    <property type="entry name" value="Glu-5-SA_DH"/>
</dbReference>
<dbReference type="GO" id="GO:0005737">
    <property type="term" value="C:cytoplasm"/>
    <property type="evidence" value="ECO:0007669"/>
    <property type="project" value="UniProtKB-SubCell"/>
</dbReference>
<comment type="similarity">
    <text evidence="7">Belongs to the gamma-glutamyl phosphate reductase family.</text>
</comment>
<evidence type="ECO:0000256" key="3">
    <source>
        <dbReference type="ARBA" id="ARBA00022650"/>
    </source>
</evidence>
<dbReference type="PROSITE" id="PS01223">
    <property type="entry name" value="PROA"/>
    <property type="match status" value="1"/>
</dbReference>
<dbReference type="InterPro" id="IPR016163">
    <property type="entry name" value="Ald_DH_C"/>
</dbReference>
<comment type="catalytic activity">
    <reaction evidence="6 7">
        <text>L-glutamate 5-semialdehyde + phosphate + NADP(+) = L-glutamyl 5-phosphate + NADPH + H(+)</text>
        <dbReference type="Rhea" id="RHEA:19541"/>
        <dbReference type="ChEBI" id="CHEBI:15378"/>
        <dbReference type="ChEBI" id="CHEBI:43474"/>
        <dbReference type="ChEBI" id="CHEBI:57783"/>
        <dbReference type="ChEBI" id="CHEBI:58066"/>
        <dbReference type="ChEBI" id="CHEBI:58274"/>
        <dbReference type="ChEBI" id="CHEBI:58349"/>
        <dbReference type="EC" id="1.2.1.41"/>
    </reaction>
</comment>
<dbReference type="Gene3D" id="3.40.309.10">
    <property type="entry name" value="Aldehyde Dehydrogenase, Chain A, domain 2"/>
    <property type="match status" value="1"/>
</dbReference>
<comment type="function">
    <text evidence="7">Catalyzes the NADPH-dependent reduction of L-glutamate 5-phosphate into L-glutamate 5-semialdehyde and phosphate. The product spontaneously undergoes cyclization to form 1-pyrroline-5-carboxylate.</text>
</comment>
<feature type="domain" description="Aldehyde dehydrogenase" evidence="8">
    <location>
        <begin position="14"/>
        <end position="277"/>
    </location>
</feature>
<proteinExistence type="inferred from homology"/>
<dbReference type="InterPro" id="IPR000965">
    <property type="entry name" value="GPR_dom"/>
</dbReference>
<evidence type="ECO:0000256" key="1">
    <source>
        <dbReference type="ARBA" id="ARBA00004985"/>
    </source>
</evidence>
<dbReference type="GO" id="GO:0050661">
    <property type="term" value="F:NADP binding"/>
    <property type="evidence" value="ECO:0007669"/>
    <property type="project" value="InterPro"/>
</dbReference>
<dbReference type="NCBIfam" id="TIGR00407">
    <property type="entry name" value="proA"/>
    <property type="match status" value="1"/>
</dbReference>
<keyword evidence="4 7" id="KW-0521">NADP</keyword>
<evidence type="ECO:0000256" key="6">
    <source>
        <dbReference type="ARBA" id="ARBA00049024"/>
    </source>
</evidence>
<reference evidence="9" key="1">
    <citation type="submission" date="2020-03" db="EMBL/GenBank/DDBJ databases">
        <title>Genome assembly of Azotobacter chroococcum W5.</title>
        <authorList>
            <person name="Kannepalli A."/>
        </authorList>
    </citation>
    <scope>NUCLEOTIDE SEQUENCE</scope>
    <source>
        <strain evidence="9">W5</strain>
    </source>
</reference>
<dbReference type="CDD" id="cd07079">
    <property type="entry name" value="ALDH_F18-19_ProA-GPR"/>
    <property type="match status" value="1"/>
</dbReference>
<dbReference type="NCBIfam" id="NF001221">
    <property type="entry name" value="PRK00197.1"/>
    <property type="match status" value="1"/>
</dbReference>
<evidence type="ECO:0000313" key="9">
    <source>
        <dbReference type="EMBL" id="NHN75903.1"/>
    </source>
</evidence>
<evidence type="ECO:0000256" key="5">
    <source>
        <dbReference type="ARBA" id="ARBA00023002"/>
    </source>
</evidence>
<comment type="subcellular location">
    <subcellularLocation>
        <location evidence="7">Cytoplasm</location>
    </subcellularLocation>
</comment>
<keyword evidence="7" id="KW-0963">Cytoplasm</keyword>
<sequence length="421" mass="44759">MTESVLDYMTRLGRAAREASRVLARTSTAQKNRALEAAAAALDAAREALAAANAQDLAAGRASGLDEAMLDRLALTPARIDEMIEGLRQVARLPDPIGEIRDMRYMPSGIQVGRMRVPLGVIGIVYESRPNVTIDAASLCLKSGNATILRGGSEAIHSNQAIARCIQLGLAEAGLPAAAVQVVETTDRAAVGALIGMPEFVDVIVPRGGKGLIERISREAKVPVIKHLDGICHVYIDVAADLDKAIRVADNAKTQRFAPCNTMETLLVHAAVAARALPPLGEIYRAKGVELRGCPRSRELLGAGTLAASEEDWSSEYNAPILSVRVVDSLDEAIAHINHYGSHHTDAIVTESFTDARRFLAEVDSSSVMVNASTRFADGFEYGLGAEIGISTDKLHARGPVGLEGLTSEKYVVFGDGHVRG</sequence>
<accession>A0AA44C6Z3</accession>
<evidence type="ECO:0000256" key="2">
    <source>
        <dbReference type="ARBA" id="ARBA00022605"/>
    </source>
</evidence>
<dbReference type="InterPro" id="IPR015590">
    <property type="entry name" value="Aldehyde_DH_dom"/>
</dbReference>
<dbReference type="GO" id="GO:0055129">
    <property type="term" value="P:L-proline biosynthetic process"/>
    <property type="evidence" value="ECO:0007669"/>
    <property type="project" value="UniProtKB-UniRule"/>
</dbReference>
<comment type="pathway">
    <text evidence="1 7">Amino-acid biosynthesis; L-proline biosynthesis; L-glutamate 5-semialdehyde from L-glutamate: step 2/2.</text>
</comment>
<dbReference type="InterPro" id="IPR020593">
    <property type="entry name" value="G-glutamylP_reductase_CS"/>
</dbReference>
<dbReference type="InterPro" id="IPR016162">
    <property type="entry name" value="Ald_DH_N"/>
</dbReference>
<dbReference type="FunFam" id="3.40.309.10:FF:000006">
    <property type="entry name" value="Gamma-glutamyl phosphate reductase"/>
    <property type="match status" value="1"/>
</dbReference>
<dbReference type="PANTHER" id="PTHR11063">
    <property type="entry name" value="GLUTAMATE SEMIALDEHYDE DEHYDROGENASE"/>
    <property type="match status" value="1"/>
</dbReference>
<comment type="caution">
    <text evidence="9">The sequence shown here is derived from an EMBL/GenBank/DDBJ whole genome shotgun (WGS) entry which is preliminary data.</text>
</comment>
<keyword evidence="5 7" id="KW-0560">Oxidoreductase</keyword>
<dbReference type="SUPFAM" id="SSF53720">
    <property type="entry name" value="ALDH-like"/>
    <property type="match status" value="1"/>
</dbReference>
<dbReference type="AlphaFoldDB" id="A0AA44C6Z3"/>
<keyword evidence="2 7" id="KW-0028">Amino-acid biosynthesis</keyword>
<name>A0AA44C6Z3_9GAMM</name>
<protein>
    <recommendedName>
        <fullName evidence="7">Gamma-glutamyl phosphate reductase</fullName>
        <shortName evidence="7">GPR</shortName>
        <ecNumber evidence="7">1.2.1.41</ecNumber>
    </recommendedName>
    <alternativeName>
        <fullName evidence="7">Glutamate-5-semialdehyde dehydrogenase</fullName>
    </alternativeName>
    <alternativeName>
        <fullName evidence="7">Glutamyl-gamma-semialdehyde dehydrogenase</fullName>
        <shortName evidence="7">GSA dehydrogenase</shortName>
    </alternativeName>
</protein>
<dbReference type="EMBL" id="JAAPAP010000001">
    <property type="protein sequence ID" value="NHN75903.1"/>
    <property type="molecule type" value="Genomic_DNA"/>
</dbReference>
<keyword evidence="3 7" id="KW-0641">Proline biosynthesis</keyword>
<evidence type="ECO:0000259" key="8">
    <source>
        <dbReference type="Pfam" id="PF00171"/>
    </source>
</evidence>
<dbReference type="EC" id="1.2.1.41" evidence="7"/>
<evidence type="ECO:0000256" key="7">
    <source>
        <dbReference type="HAMAP-Rule" id="MF_00412"/>
    </source>
</evidence>